<evidence type="ECO:0000313" key="2">
    <source>
        <dbReference type="EMBL" id="QIP41331.1"/>
    </source>
</evidence>
<evidence type="ECO:0000313" key="3">
    <source>
        <dbReference type="Proteomes" id="UP000502345"/>
    </source>
</evidence>
<sequence length="119" mass="12529">MRTGGHSRCSRRRDLGTECHGIGLVANGAVVAVDPELVQRTDCDVGQEEFPDPSGSEDSHGGELPTPPVEVADDGHAAGGRSPDGERGAVDGSIRCLVRTRMCTEDVPQSFVPTFAEQV</sequence>
<proteinExistence type="predicted"/>
<dbReference type="Proteomes" id="UP000502345">
    <property type="component" value="Chromosome"/>
</dbReference>
<feature type="region of interest" description="Disordered" evidence="1">
    <location>
        <begin position="42"/>
        <end position="89"/>
    </location>
</feature>
<gene>
    <name evidence="2" type="ORF">G9444_4086</name>
</gene>
<reference evidence="2 3" key="1">
    <citation type="submission" date="2020-03" db="EMBL/GenBank/DDBJ databases">
        <title>Screen low temperature-resistant strains for efficient degradation of petroleum hydrocarbons under the low temperature.</title>
        <authorList>
            <person name="Wang Y."/>
            <person name="Chen J."/>
        </authorList>
    </citation>
    <scope>NUCLEOTIDE SEQUENCE [LARGE SCALE GENOMIC DNA]</scope>
    <source>
        <strain evidence="2 3">KB1</strain>
    </source>
</reference>
<protein>
    <submittedName>
        <fullName evidence="2">Uncharacterized protein</fullName>
    </submittedName>
</protein>
<dbReference type="AlphaFoldDB" id="A0A6G9CXK2"/>
<accession>A0A6G9CXK2</accession>
<name>A0A6G9CXK2_RHOER</name>
<evidence type="ECO:0000256" key="1">
    <source>
        <dbReference type="SAM" id="MobiDB-lite"/>
    </source>
</evidence>
<organism evidence="2 3">
    <name type="scientific">Rhodococcus erythropolis</name>
    <name type="common">Arthrobacter picolinophilus</name>
    <dbReference type="NCBI Taxonomy" id="1833"/>
    <lineage>
        <taxon>Bacteria</taxon>
        <taxon>Bacillati</taxon>
        <taxon>Actinomycetota</taxon>
        <taxon>Actinomycetes</taxon>
        <taxon>Mycobacteriales</taxon>
        <taxon>Nocardiaceae</taxon>
        <taxon>Rhodococcus</taxon>
        <taxon>Rhodococcus erythropolis group</taxon>
    </lineage>
</organism>
<dbReference type="EMBL" id="CP050124">
    <property type="protein sequence ID" value="QIP41331.1"/>
    <property type="molecule type" value="Genomic_DNA"/>
</dbReference>